<dbReference type="EMBL" id="JBHSMH010000066">
    <property type="protein sequence ID" value="MFC5470511.1"/>
    <property type="molecule type" value="Genomic_DNA"/>
</dbReference>
<dbReference type="SUPFAM" id="SSF56529">
    <property type="entry name" value="FAH"/>
    <property type="match status" value="1"/>
</dbReference>
<dbReference type="InterPro" id="IPR011234">
    <property type="entry name" value="Fumarylacetoacetase-like_C"/>
</dbReference>
<dbReference type="Pfam" id="PF01557">
    <property type="entry name" value="FAA_hydrolase"/>
    <property type="match status" value="1"/>
</dbReference>
<proteinExistence type="inferred from homology"/>
<dbReference type="Proteomes" id="UP001596105">
    <property type="component" value="Unassembled WGS sequence"/>
</dbReference>
<evidence type="ECO:0000256" key="1">
    <source>
        <dbReference type="ARBA" id="ARBA00010211"/>
    </source>
</evidence>
<reference evidence="5" key="1">
    <citation type="journal article" date="2019" name="Int. J. Syst. Evol. Microbiol.">
        <title>The Global Catalogue of Microorganisms (GCM) 10K type strain sequencing project: providing services to taxonomists for standard genome sequencing and annotation.</title>
        <authorList>
            <consortium name="The Broad Institute Genomics Platform"/>
            <consortium name="The Broad Institute Genome Sequencing Center for Infectious Disease"/>
            <person name="Wu L."/>
            <person name="Ma J."/>
        </authorList>
    </citation>
    <scope>NUCLEOTIDE SEQUENCE [LARGE SCALE GENOMIC DNA]</scope>
    <source>
        <strain evidence="5">CCUG 57113</strain>
    </source>
</reference>
<keyword evidence="5" id="KW-1185">Reference proteome</keyword>
<dbReference type="Gene3D" id="3.90.850.10">
    <property type="entry name" value="Fumarylacetoacetase-like, C-terminal domain"/>
    <property type="match status" value="1"/>
</dbReference>
<evidence type="ECO:0000256" key="2">
    <source>
        <dbReference type="ARBA" id="ARBA00022723"/>
    </source>
</evidence>
<dbReference type="PANTHER" id="PTHR42796:SF4">
    <property type="entry name" value="FUMARYLACETOACETATE HYDROLASE DOMAIN-CONTAINING PROTEIN 2A"/>
    <property type="match status" value="1"/>
</dbReference>
<dbReference type="InterPro" id="IPR051121">
    <property type="entry name" value="FAH"/>
</dbReference>
<organism evidence="4 5">
    <name type="scientific">Cohnella suwonensis</name>
    <dbReference type="NCBI Taxonomy" id="696072"/>
    <lineage>
        <taxon>Bacteria</taxon>
        <taxon>Bacillati</taxon>
        <taxon>Bacillota</taxon>
        <taxon>Bacilli</taxon>
        <taxon>Bacillales</taxon>
        <taxon>Paenibacillaceae</taxon>
        <taxon>Cohnella</taxon>
    </lineage>
</organism>
<comment type="similarity">
    <text evidence="1">Belongs to the FAH family.</text>
</comment>
<keyword evidence="4" id="KW-0378">Hydrolase</keyword>
<evidence type="ECO:0000259" key="3">
    <source>
        <dbReference type="Pfam" id="PF01557"/>
    </source>
</evidence>
<dbReference type="PANTHER" id="PTHR42796">
    <property type="entry name" value="FUMARYLACETOACETATE HYDROLASE DOMAIN-CONTAINING PROTEIN 2A-RELATED"/>
    <property type="match status" value="1"/>
</dbReference>
<dbReference type="GO" id="GO:0016787">
    <property type="term" value="F:hydrolase activity"/>
    <property type="evidence" value="ECO:0007669"/>
    <property type="project" value="UniProtKB-KW"/>
</dbReference>
<name>A0ABW0M0I9_9BACL</name>
<comment type="caution">
    <text evidence="4">The sequence shown here is derived from an EMBL/GenBank/DDBJ whole genome shotgun (WGS) entry which is preliminary data.</text>
</comment>
<feature type="domain" description="Fumarylacetoacetase-like C-terminal" evidence="3">
    <location>
        <begin position="80"/>
        <end position="286"/>
    </location>
</feature>
<dbReference type="RefSeq" id="WP_209749714.1">
    <property type="nucleotide sequence ID" value="NZ_JBHSMH010000066.1"/>
</dbReference>
<keyword evidence="2" id="KW-0479">Metal-binding</keyword>
<evidence type="ECO:0000313" key="4">
    <source>
        <dbReference type="EMBL" id="MFC5470511.1"/>
    </source>
</evidence>
<dbReference type="InterPro" id="IPR036663">
    <property type="entry name" value="Fumarylacetoacetase_C_sf"/>
</dbReference>
<sequence length="287" mass="31307">MKLLQYWQDGELRLAAKTERGIIDTFAAGEGAPRTMREAIEVGSERLAEWARRIAELGDEAKILDEDGLTFAPVVSDPQKIVCVGLNYRKHAEETNAAIPASPILFNKFGNALAAHGEDVPIPAVTDKLDYEAELCIVIGKRAKDVSKEDALGYVFGYCNANDLSARDLQLRTAQWMLGKTCDKFAPVGPFVATADEVPDPNSLTIGCTVNGERRQLSNTSDMIFRCDEVVSYISRHMTLEPGDLILTGTPEGVVLGYPPEKQTYLKSGDVVTIEIEGLGALTNRMA</sequence>
<accession>A0ABW0M0I9</accession>
<evidence type="ECO:0000313" key="5">
    <source>
        <dbReference type="Proteomes" id="UP001596105"/>
    </source>
</evidence>
<gene>
    <name evidence="4" type="ORF">ACFPPD_17610</name>
</gene>
<protein>
    <submittedName>
        <fullName evidence="4">Fumarylacetoacetate hydrolase family protein</fullName>
    </submittedName>
</protein>